<reference evidence="2 3" key="1">
    <citation type="submission" date="2021-03" db="EMBL/GenBank/DDBJ databases">
        <title>Glycomyces sp. nov., a novel actinomycete isolated from soil.</title>
        <authorList>
            <person name="Yang X."/>
            <person name="Xu X."/>
        </authorList>
    </citation>
    <scope>NUCLEOTIDE SEQUENCE [LARGE SCALE GENOMIC DNA]</scope>
    <source>
        <strain evidence="2 3">NEAU-S30</strain>
    </source>
</reference>
<evidence type="ECO:0008006" key="4">
    <source>
        <dbReference type="Google" id="ProtNLM"/>
    </source>
</evidence>
<accession>A0ABS3U7Y3</accession>
<evidence type="ECO:0000313" key="3">
    <source>
        <dbReference type="Proteomes" id="UP000681341"/>
    </source>
</evidence>
<dbReference type="Proteomes" id="UP000681341">
    <property type="component" value="Unassembled WGS sequence"/>
</dbReference>
<evidence type="ECO:0000313" key="2">
    <source>
        <dbReference type="EMBL" id="MBO3734880.1"/>
    </source>
</evidence>
<sequence>MSSRTATRLVGAFAIPAVALGLSACGSEEKPSEGATTAAEENAAAALSPGEAILASVENLNASSYQMEASMTVDGTEFMVMTGAYEGESSKASADIFMSAMIEASGEEVPPEMEAMFGDMHTETVVVDDVMYMQLSGGMFDAMAESYGEDAWFTMDLTSEDAIAEAYAQYGGMDLAQQTELILTGLTDVKETGDGVYTGTLSADSEALAGLSGAGLGAGSDAGSDAAAMIEGTEVTVTLDGDGLLKSMTMAMPEIEGMTMEMTSEITEIGGTYDIKAPESTNLHDFEEFTSAMGGGM</sequence>
<dbReference type="Gene3D" id="2.50.20.20">
    <property type="match status" value="1"/>
</dbReference>
<feature type="chain" id="PRO_5046857979" description="Lipoprotein" evidence="1">
    <location>
        <begin position="20"/>
        <end position="297"/>
    </location>
</feature>
<name>A0ABS3U7Y3_9ACTN</name>
<keyword evidence="1" id="KW-0732">Signal</keyword>
<keyword evidence="3" id="KW-1185">Reference proteome</keyword>
<dbReference type="EMBL" id="JAGFNP010000011">
    <property type="protein sequence ID" value="MBO3734880.1"/>
    <property type="molecule type" value="Genomic_DNA"/>
</dbReference>
<organism evidence="2 3">
    <name type="scientific">Glycomyces niveus</name>
    <dbReference type="NCBI Taxonomy" id="2820287"/>
    <lineage>
        <taxon>Bacteria</taxon>
        <taxon>Bacillati</taxon>
        <taxon>Actinomycetota</taxon>
        <taxon>Actinomycetes</taxon>
        <taxon>Glycomycetales</taxon>
        <taxon>Glycomycetaceae</taxon>
        <taxon>Glycomyces</taxon>
    </lineage>
</organism>
<dbReference type="PROSITE" id="PS51257">
    <property type="entry name" value="PROKAR_LIPOPROTEIN"/>
    <property type="match status" value="1"/>
</dbReference>
<feature type="signal peptide" evidence="1">
    <location>
        <begin position="1"/>
        <end position="19"/>
    </location>
</feature>
<dbReference type="RefSeq" id="WP_208498376.1">
    <property type="nucleotide sequence ID" value="NZ_JAGFNP010000011.1"/>
</dbReference>
<evidence type="ECO:0000256" key="1">
    <source>
        <dbReference type="SAM" id="SignalP"/>
    </source>
</evidence>
<protein>
    <recommendedName>
        <fullName evidence="4">Lipoprotein</fullName>
    </recommendedName>
</protein>
<comment type="caution">
    <text evidence="2">The sequence shown here is derived from an EMBL/GenBank/DDBJ whole genome shotgun (WGS) entry which is preliminary data.</text>
</comment>
<gene>
    <name evidence="2" type="ORF">J5V16_18790</name>
</gene>
<proteinExistence type="predicted"/>